<dbReference type="InterPro" id="IPR000086">
    <property type="entry name" value="NUDIX_hydrolase_dom"/>
</dbReference>
<keyword evidence="4" id="KW-0378">Hydrolase</keyword>
<evidence type="ECO:0000256" key="2">
    <source>
        <dbReference type="ARBA" id="ARBA00001946"/>
    </source>
</evidence>
<evidence type="ECO:0000313" key="8">
    <source>
        <dbReference type="EMBL" id="UZP73982.1"/>
    </source>
</evidence>
<dbReference type="RefSeq" id="WP_279242783.1">
    <property type="nucleotide sequence ID" value="NZ_CP036501.1"/>
</dbReference>
<dbReference type="PROSITE" id="PS51462">
    <property type="entry name" value="NUDIX"/>
    <property type="match status" value="1"/>
</dbReference>
<evidence type="ECO:0000256" key="4">
    <source>
        <dbReference type="ARBA" id="ARBA00022801"/>
    </source>
</evidence>
<evidence type="ECO:0000256" key="1">
    <source>
        <dbReference type="ARBA" id="ARBA00001936"/>
    </source>
</evidence>
<name>A0ABY6Q3Y6_9GAMM</name>
<evidence type="ECO:0000313" key="9">
    <source>
        <dbReference type="Proteomes" id="UP001317963"/>
    </source>
</evidence>
<evidence type="ECO:0000256" key="6">
    <source>
        <dbReference type="ARBA" id="ARBA00023211"/>
    </source>
</evidence>
<evidence type="ECO:0000256" key="5">
    <source>
        <dbReference type="ARBA" id="ARBA00022842"/>
    </source>
</evidence>
<dbReference type="EMBL" id="CP036501">
    <property type="protein sequence ID" value="UZP73982.1"/>
    <property type="molecule type" value="Genomic_DNA"/>
</dbReference>
<dbReference type="PANTHER" id="PTHR12992">
    <property type="entry name" value="NUDIX HYDROLASE"/>
    <property type="match status" value="1"/>
</dbReference>
<comment type="cofactor">
    <cofactor evidence="2">
        <name>Mg(2+)</name>
        <dbReference type="ChEBI" id="CHEBI:18420"/>
    </cofactor>
</comment>
<comment type="cofactor">
    <cofactor evidence="1">
        <name>Mn(2+)</name>
        <dbReference type="ChEBI" id="CHEBI:29035"/>
    </cofactor>
</comment>
<dbReference type="Gene3D" id="3.90.79.10">
    <property type="entry name" value="Nucleoside Triphosphate Pyrophosphohydrolase"/>
    <property type="match status" value="1"/>
</dbReference>
<keyword evidence="3" id="KW-0479">Metal-binding</keyword>
<keyword evidence="6" id="KW-0464">Manganese</keyword>
<dbReference type="Pfam" id="PF00293">
    <property type="entry name" value="NUDIX"/>
    <property type="match status" value="1"/>
</dbReference>
<dbReference type="InterPro" id="IPR015797">
    <property type="entry name" value="NUDIX_hydrolase-like_dom_sf"/>
</dbReference>
<evidence type="ECO:0000259" key="7">
    <source>
        <dbReference type="PROSITE" id="PS51462"/>
    </source>
</evidence>
<dbReference type="InterPro" id="IPR045121">
    <property type="entry name" value="CoAse"/>
</dbReference>
<gene>
    <name evidence="8" type="ORF">E0F26_04130</name>
</gene>
<feature type="domain" description="Nudix hydrolase" evidence="7">
    <location>
        <begin position="24"/>
        <end position="170"/>
    </location>
</feature>
<keyword evidence="9" id="KW-1185">Reference proteome</keyword>
<dbReference type="Proteomes" id="UP001317963">
    <property type="component" value="Chromosome"/>
</dbReference>
<evidence type="ECO:0000256" key="3">
    <source>
        <dbReference type="ARBA" id="ARBA00022723"/>
    </source>
</evidence>
<accession>A0ABY6Q3Y6</accession>
<proteinExistence type="predicted"/>
<dbReference type="PANTHER" id="PTHR12992:SF11">
    <property type="entry name" value="MITOCHONDRIAL COENZYME A DIPHOSPHATASE NUDT8"/>
    <property type="match status" value="1"/>
</dbReference>
<reference evidence="8 9" key="1">
    <citation type="submission" date="2019-02" db="EMBL/GenBank/DDBJ databases">
        <title>Halieaceae_genomes.</title>
        <authorList>
            <person name="Li S.-H."/>
        </authorList>
    </citation>
    <scope>NUCLEOTIDE SEQUENCE [LARGE SCALE GENOMIC DNA]</scope>
    <source>
        <strain evidence="8 9">JH123</strain>
    </source>
</reference>
<dbReference type="CDD" id="cd03426">
    <property type="entry name" value="NUDIX_CoAse_Nudt7"/>
    <property type="match status" value="1"/>
</dbReference>
<organism evidence="8 9">
    <name type="scientific">Candidatus Paraluminiphilus aquimaris</name>
    <dbReference type="NCBI Taxonomy" id="2518994"/>
    <lineage>
        <taxon>Bacteria</taxon>
        <taxon>Pseudomonadati</taxon>
        <taxon>Pseudomonadota</taxon>
        <taxon>Gammaproteobacteria</taxon>
        <taxon>Cellvibrionales</taxon>
        <taxon>Halieaceae</taxon>
        <taxon>Candidatus Paraluminiphilus</taxon>
    </lineage>
</organism>
<sequence length="203" mass="22834">MYPTFQESIDRLALVKAPSKPLPAKRAAVVIGLREGHTGPEMLMIQRAVREGDPWSGHMGFPGGRKDDTDASDEACAKRETLEEIGFDLEGHARFVCQLSDVNTGWRADRPEMLVAPFVFKVESVPELTLNYEVAATVWIPLHFLLDDDNRGRHQWDWRGEVLESDAFTYNGHLIWGLSLMMIDELLEIVGNRQSDAASVERA</sequence>
<keyword evidence="5" id="KW-0460">Magnesium</keyword>
<protein>
    <submittedName>
        <fullName evidence="8">CoA pyrophosphatase</fullName>
    </submittedName>
</protein>
<dbReference type="SUPFAM" id="SSF55811">
    <property type="entry name" value="Nudix"/>
    <property type="match status" value="1"/>
</dbReference>